<dbReference type="EMBL" id="JABVXQ010000012">
    <property type="protein sequence ID" value="KAF6084414.1"/>
    <property type="molecule type" value="Genomic_DNA"/>
</dbReference>
<proteinExistence type="predicted"/>
<gene>
    <name evidence="2" type="ORF">HJG60_008676</name>
</gene>
<feature type="region of interest" description="Disordered" evidence="1">
    <location>
        <begin position="1"/>
        <end position="41"/>
    </location>
</feature>
<reference evidence="2 3" key="1">
    <citation type="journal article" date="2020" name="Nature">
        <title>Six reference-quality genomes reveal evolution of bat adaptations.</title>
        <authorList>
            <person name="Jebb D."/>
            <person name="Huang Z."/>
            <person name="Pippel M."/>
            <person name="Hughes G.M."/>
            <person name="Lavrichenko K."/>
            <person name="Devanna P."/>
            <person name="Winkler S."/>
            <person name="Jermiin L.S."/>
            <person name="Skirmuntt E.C."/>
            <person name="Katzourakis A."/>
            <person name="Burkitt-Gray L."/>
            <person name="Ray D.A."/>
            <person name="Sullivan K.A.M."/>
            <person name="Roscito J.G."/>
            <person name="Kirilenko B.M."/>
            <person name="Davalos L.M."/>
            <person name="Corthals A.P."/>
            <person name="Power M.L."/>
            <person name="Jones G."/>
            <person name="Ransome R.D."/>
            <person name="Dechmann D.K.N."/>
            <person name="Locatelli A.G."/>
            <person name="Puechmaille S.J."/>
            <person name="Fedrigo O."/>
            <person name="Jarvis E.D."/>
            <person name="Hiller M."/>
            <person name="Vernes S.C."/>
            <person name="Myers E.W."/>
            <person name="Teeling E.C."/>
        </authorList>
    </citation>
    <scope>NUCLEOTIDE SEQUENCE [LARGE SCALE GENOMIC DNA]</scope>
    <source>
        <strain evidence="2">Bat1K_MPI-CBG_1</strain>
    </source>
</reference>
<name>A0A833YZE9_9CHIR</name>
<organism evidence="2 3">
    <name type="scientific">Phyllostomus discolor</name>
    <name type="common">pale spear-nosed bat</name>
    <dbReference type="NCBI Taxonomy" id="89673"/>
    <lineage>
        <taxon>Eukaryota</taxon>
        <taxon>Metazoa</taxon>
        <taxon>Chordata</taxon>
        <taxon>Craniata</taxon>
        <taxon>Vertebrata</taxon>
        <taxon>Euteleostomi</taxon>
        <taxon>Mammalia</taxon>
        <taxon>Eutheria</taxon>
        <taxon>Laurasiatheria</taxon>
        <taxon>Chiroptera</taxon>
        <taxon>Yangochiroptera</taxon>
        <taxon>Phyllostomidae</taxon>
        <taxon>Phyllostominae</taxon>
        <taxon>Phyllostomus</taxon>
    </lineage>
</organism>
<feature type="region of interest" description="Disordered" evidence="1">
    <location>
        <begin position="74"/>
        <end position="96"/>
    </location>
</feature>
<accession>A0A833YZE9</accession>
<evidence type="ECO:0000313" key="3">
    <source>
        <dbReference type="Proteomes" id="UP000664940"/>
    </source>
</evidence>
<comment type="caution">
    <text evidence="2">The sequence shown here is derived from an EMBL/GenBank/DDBJ whole genome shotgun (WGS) entry which is preliminary data.</text>
</comment>
<feature type="compositionally biased region" description="Pro residues" evidence="1">
    <location>
        <begin position="29"/>
        <end position="40"/>
    </location>
</feature>
<dbReference type="Proteomes" id="UP000664940">
    <property type="component" value="Unassembled WGS sequence"/>
</dbReference>
<dbReference type="AlphaFoldDB" id="A0A833YZE9"/>
<sequence length="121" mass="13218">MNPGVQRGNQDTESLPPKDGPLTTVLGMPTPPPCPAPAPSPGEWIRVHSHTHTARLYENPRNQLLKRYRLRPPVSLAPGDLLPFNGKPGARTPDHRLPSFKVLIRTGSTGQHAENCPTRSP</sequence>
<evidence type="ECO:0000313" key="2">
    <source>
        <dbReference type="EMBL" id="KAF6084414.1"/>
    </source>
</evidence>
<protein>
    <submittedName>
        <fullName evidence="2">Uncharacterized protein</fullName>
    </submittedName>
</protein>
<evidence type="ECO:0000256" key="1">
    <source>
        <dbReference type="SAM" id="MobiDB-lite"/>
    </source>
</evidence>